<organism evidence="1 2">
    <name type="scientific">Daphnia magna</name>
    <dbReference type="NCBI Taxonomy" id="35525"/>
    <lineage>
        <taxon>Eukaryota</taxon>
        <taxon>Metazoa</taxon>
        <taxon>Ecdysozoa</taxon>
        <taxon>Arthropoda</taxon>
        <taxon>Crustacea</taxon>
        <taxon>Branchiopoda</taxon>
        <taxon>Diplostraca</taxon>
        <taxon>Cladocera</taxon>
        <taxon>Anomopoda</taxon>
        <taxon>Daphniidae</taxon>
        <taxon>Daphnia</taxon>
    </lineage>
</organism>
<dbReference type="AlphaFoldDB" id="A0A162PLC8"/>
<dbReference type="GO" id="GO:0003779">
    <property type="term" value="F:actin binding"/>
    <property type="evidence" value="ECO:0007669"/>
    <property type="project" value="InterPro"/>
</dbReference>
<dbReference type="OrthoDB" id="5877983at2759"/>
<dbReference type="SMART" id="SM00246">
    <property type="entry name" value="WH2"/>
    <property type="match status" value="1"/>
</dbReference>
<evidence type="ECO:0000313" key="1">
    <source>
        <dbReference type="EMBL" id="KZS18947.1"/>
    </source>
</evidence>
<accession>A0A162PLC8</accession>
<dbReference type="Proteomes" id="UP000076858">
    <property type="component" value="Unassembled WGS sequence"/>
</dbReference>
<protein>
    <submittedName>
        <fullName evidence="1">Uncharacterized protein</fullName>
    </submittedName>
</protein>
<comment type="caution">
    <text evidence="1">The sequence shown here is derived from an EMBL/GenBank/DDBJ whole genome shotgun (WGS) entry which is preliminary data.</text>
</comment>
<gene>
    <name evidence="1" type="ORF">APZ42_014771</name>
</gene>
<dbReference type="InterPro" id="IPR003124">
    <property type="entry name" value="WH2_dom"/>
</dbReference>
<keyword evidence="2" id="KW-1185">Reference proteome</keyword>
<proteinExistence type="predicted"/>
<name>A0A162PLC8_9CRUS</name>
<dbReference type="Pfam" id="PF02205">
    <property type="entry name" value="WH2"/>
    <property type="match status" value="1"/>
</dbReference>
<reference evidence="1 2" key="1">
    <citation type="submission" date="2016-03" db="EMBL/GenBank/DDBJ databases">
        <title>EvidentialGene: Evidence-directed Construction of Genes on Genomes.</title>
        <authorList>
            <person name="Gilbert D.G."/>
            <person name="Choi J.-H."/>
            <person name="Mockaitis K."/>
            <person name="Colbourne J."/>
            <person name="Pfrender M."/>
        </authorList>
    </citation>
    <scope>NUCLEOTIDE SEQUENCE [LARGE SCALE GENOMIC DNA]</scope>
    <source>
        <strain evidence="1 2">Xinb3</strain>
        <tissue evidence="1">Complete organism</tissue>
    </source>
</reference>
<sequence>MPPPPPPPGPPPPPSFGAKGPAKMGKSGGGEDRNQLLNSIRQGAALKKTVTNDRSAPIIEGKSNNNKPNGPKPFSVPNSSASNGTGAPQLGGLFAGGMPVLKATGRGRLGPANQPSSGPGGLSRTPSTETVPTVSTSWKPKTLNGSTSGSSISSPSSVNRGPPPQPPPASRKPSLVASDATDNSSVSRNPPTIPTKPPTLNFGKPNLAPKPPPAESKPTSPVPPATGRGGVTPSKRPSPPPKSPSIASMSLNWPVNPTSPPPPPPPSSKPTVVRAQSLRSAKPGVPGNSDSEESIIDSQERRNQSSQDISSPPVAPPPPPNRYATLPRNAVPPAGISGAPRGPLPPVPRVPMANGVHSSPAKIRPPSVRPPPPPQRINPPASIPPPPPSSAPPPPPPHRMSPAPPPPSAMSNSRSPSIYNNNSGPPTPPTRGSSMQRSSGSMTSLSSMVVPPPPPPPPSLANAFQQSAEAKDFESRFAGRFRPLNHLPPPEPFIGFAKNYPTRQLINQSMKRQQAPQPPTMEQNSGSRWPSSNAAPC</sequence>
<dbReference type="PROSITE" id="PS51082">
    <property type="entry name" value="WH2"/>
    <property type="match status" value="1"/>
</dbReference>
<dbReference type="STRING" id="35525.A0A162PLC8"/>
<evidence type="ECO:0000313" key="2">
    <source>
        <dbReference type="Proteomes" id="UP000076858"/>
    </source>
</evidence>
<dbReference type="EMBL" id="LRGB01000494">
    <property type="protein sequence ID" value="KZS18947.1"/>
    <property type="molecule type" value="Genomic_DNA"/>
</dbReference>